<accession>L1IIX2</accession>
<evidence type="ECO:0000313" key="3">
    <source>
        <dbReference type="EnsemblProtists" id="EKX36186"/>
    </source>
</evidence>
<dbReference type="RefSeq" id="XP_005823166.1">
    <property type="nucleotide sequence ID" value="XM_005823109.1"/>
</dbReference>
<dbReference type="KEGG" id="gtt:GUITHDRAFT_117708"/>
<reference evidence="4" key="2">
    <citation type="submission" date="2012-11" db="EMBL/GenBank/DDBJ databases">
        <authorList>
            <person name="Kuo A."/>
            <person name="Curtis B.A."/>
            <person name="Tanifuji G."/>
            <person name="Burki F."/>
            <person name="Gruber A."/>
            <person name="Irimia M."/>
            <person name="Maruyama S."/>
            <person name="Arias M.C."/>
            <person name="Ball S.G."/>
            <person name="Gile G.H."/>
            <person name="Hirakawa Y."/>
            <person name="Hopkins J.F."/>
            <person name="Rensing S.A."/>
            <person name="Schmutz J."/>
            <person name="Symeonidi A."/>
            <person name="Elias M."/>
            <person name="Eveleigh R.J."/>
            <person name="Herman E.K."/>
            <person name="Klute M.J."/>
            <person name="Nakayama T."/>
            <person name="Obornik M."/>
            <person name="Reyes-Prieto A."/>
            <person name="Armbrust E.V."/>
            <person name="Aves S.J."/>
            <person name="Beiko R.G."/>
            <person name="Coutinho P."/>
            <person name="Dacks J.B."/>
            <person name="Durnford D.G."/>
            <person name="Fast N.M."/>
            <person name="Green B.R."/>
            <person name="Grisdale C."/>
            <person name="Hempe F."/>
            <person name="Henrissat B."/>
            <person name="Hoppner M.P."/>
            <person name="Ishida K.-I."/>
            <person name="Kim E."/>
            <person name="Koreny L."/>
            <person name="Kroth P.G."/>
            <person name="Liu Y."/>
            <person name="Malik S.-B."/>
            <person name="Maier U.G."/>
            <person name="McRose D."/>
            <person name="Mock T."/>
            <person name="Neilson J.A."/>
            <person name="Onodera N.T."/>
            <person name="Poole A.M."/>
            <person name="Pritham E.J."/>
            <person name="Richards T.A."/>
            <person name="Rocap G."/>
            <person name="Roy S.W."/>
            <person name="Sarai C."/>
            <person name="Schaack S."/>
            <person name="Shirato S."/>
            <person name="Slamovits C.H."/>
            <person name="Spencer D.F."/>
            <person name="Suzuki S."/>
            <person name="Worden A.Z."/>
            <person name="Zauner S."/>
            <person name="Barry K."/>
            <person name="Bell C."/>
            <person name="Bharti A.K."/>
            <person name="Crow J.A."/>
            <person name="Grimwood J."/>
            <person name="Kramer R."/>
            <person name="Lindquist E."/>
            <person name="Lucas S."/>
            <person name="Salamov A."/>
            <person name="McFadden G.I."/>
            <person name="Lane C.E."/>
            <person name="Keeling P.J."/>
            <person name="Gray M.W."/>
            <person name="Grigoriev I.V."/>
            <person name="Archibald J.M."/>
        </authorList>
    </citation>
    <scope>NUCLEOTIDE SEQUENCE</scope>
    <source>
        <strain evidence="4">CCMP2712</strain>
    </source>
</reference>
<evidence type="ECO:0000313" key="4">
    <source>
        <dbReference type="Proteomes" id="UP000011087"/>
    </source>
</evidence>
<dbReference type="Proteomes" id="UP000011087">
    <property type="component" value="Unassembled WGS sequence"/>
</dbReference>
<feature type="compositionally biased region" description="Acidic residues" evidence="1">
    <location>
        <begin position="221"/>
        <end position="230"/>
    </location>
</feature>
<keyword evidence="4" id="KW-1185">Reference proteome</keyword>
<reference evidence="2 4" key="1">
    <citation type="journal article" date="2012" name="Nature">
        <title>Algal genomes reveal evolutionary mosaicism and the fate of nucleomorphs.</title>
        <authorList>
            <consortium name="DOE Joint Genome Institute"/>
            <person name="Curtis B.A."/>
            <person name="Tanifuji G."/>
            <person name="Burki F."/>
            <person name="Gruber A."/>
            <person name="Irimia M."/>
            <person name="Maruyama S."/>
            <person name="Arias M.C."/>
            <person name="Ball S.G."/>
            <person name="Gile G.H."/>
            <person name="Hirakawa Y."/>
            <person name="Hopkins J.F."/>
            <person name="Kuo A."/>
            <person name="Rensing S.A."/>
            <person name="Schmutz J."/>
            <person name="Symeonidi A."/>
            <person name="Elias M."/>
            <person name="Eveleigh R.J."/>
            <person name="Herman E.K."/>
            <person name="Klute M.J."/>
            <person name="Nakayama T."/>
            <person name="Obornik M."/>
            <person name="Reyes-Prieto A."/>
            <person name="Armbrust E.V."/>
            <person name="Aves S.J."/>
            <person name="Beiko R.G."/>
            <person name="Coutinho P."/>
            <person name="Dacks J.B."/>
            <person name="Durnford D.G."/>
            <person name="Fast N.M."/>
            <person name="Green B.R."/>
            <person name="Grisdale C.J."/>
            <person name="Hempel F."/>
            <person name="Henrissat B."/>
            <person name="Hoppner M.P."/>
            <person name="Ishida K."/>
            <person name="Kim E."/>
            <person name="Koreny L."/>
            <person name="Kroth P.G."/>
            <person name="Liu Y."/>
            <person name="Malik S.B."/>
            <person name="Maier U.G."/>
            <person name="McRose D."/>
            <person name="Mock T."/>
            <person name="Neilson J.A."/>
            <person name="Onodera N.T."/>
            <person name="Poole A.M."/>
            <person name="Pritham E.J."/>
            <person name="Richards T.A."/>
            <person name="Rocap G."/>
            <person name="Roy S.W."/>
            <person name="Sarai C."/>
            <person name="Schaack S."/>
            <person name="Shirato S."/>
            <person name="Slamovits C.H."/>
            <person name="Spencer D.F."/>
            <person name="Suzuki S."/>
            <person name="Worden A.Z."/>
            <person name="Zauner S."/>
            <person name="Barry K."/>
            <person name="Bell C."/>
            <person name="Bharti A.K."/>
            <person name="Crow J.A."/>
            <person name="Grimwood J."/>
            <person name="Kramer R."/>
            <person name="Lindquist E."/>
            <person name="Lucas S."/>
            <person name="Salamov A."/>
            <person name="McFadden G.I."/>
            <person name="Lane C.E."/>
            <person name="Keeling P.J."/>
            <person name="Gray M.W."/>
            <person name="Grigoriev I.V."/>
            <person name="Archibald J.M."/>
        </authorList>
    </citation>
    <scope>NUCLEOTIDE SEQUENCE</scope>
    <source>
        <strain evidence="2 4">CCMP2712</strain>
    </source>
</reference>
<dbReference type="PaxDb" id="55529-EKX36186"/>
<sequence length="244" mass="27746">MRVVSSLTGECFRSHEVCVMCGVLLGTGDGRRSKTARTFQCMLENRWRETPFVWASVREVAGARKDPNYRLTACTACINWIRRSVPSNEHAEQSVGKRKVYLLIDRLICFSLAPGEVACPDMRNMRRLLSCLLEEKVVGKERVVNYYRAAVLPEHLRQALEECGSEVNSFIRRVVLRWFRDVNNSSPVFRHPNTAYIVRKALGWTKWDSSVRVCIKRDGNEWDGEEDEDATLGCDELGSPGDGA</sequence>
<gene>
    <name evidence="2" type="ORF">GUITHDRAFT_117708</name>
</gene>
<name>L1IIX2_GUITC</name>
<reference evidence="3" key="3">
    <citation type="submission" date="2016-03" db="UniProtKB">
        <authorList>
            <consortium name="EnsemblProtists"/>
        </authorList>
    </citation>
    <scope>IDENTIFICATION</scope>
</reference>
<protein>
    <submittedName>
        <fullName evidence="2 3">Uncharacterized protein</fullName>
    </submittedName>
</protein>
<proteinExistence type="predicted"/>
<organism evidence="2">
    <name type="scientific">Guillardia theta (strain CCMP2712)</name>
    <name type="common">Cryptophyte</name>
    <dbReference type="NCBI Taxonomy" id="905079"/>
    <lineage>
        <taxon>Eukaryota</taxon>
        <taxon>Cryptophyceae</taxon>
        <taxon>Pyrenomonadales</taxon>
        <taxon>Geminigeraceae</taxon>
        <taxon>Guillardia</taxon>
    </lineage>
</organism>
<evidence type="ECO:0000313" key="2">
    <source>
        <dbReference type="EMBL" id="EKX36186.1"/>
    </source>
</evidence>
<evidence type="ECO:0000256" key="1">
    <source>
        <dbReference type="SAM" id="MobiDB-lite"/>
    </source>
</evidence>
<dbReference type="EnsemblProtists" id="EKX36186">
    <property type="protein sequence ID" value="EKX36186"/>
    <property type="gene ID" value="GUITHDRAFT_117708"/>
</dbReference>
<dbReference type="AlphaFoldDB" id="L1IIX2"/>
<dbReference type="EMBL" id="JH993078">
    <property type="protein sequence ID" value="EKX36186.1"/>
    <property type="molecule type" value="Genomic_DNA"/>
</dbReference>
<dbReference type="GeneID" id="17292941"/>
<feature type="region of interest" description="Disordered" evidence="1">
    <location>
        <begin position="221"/>
        <end position="244"/>
    </location>
</feature>
<dbReference type="HOGENOM" id="CLU_1139818_0_0_1"/>